<dbReference type="Gene3D" id="1.20.1280.50">
    <property type="match status" value="1"/>
</dbReference>
<feature type="compositionally biased region" description="Low complexity" evidence="1">
    <location>
        <begin position="440"/>
        <end position="461"/>
    </location>
</feature>
<dbReference type="PROSITE" id="PS50181">
    <property type="entry name" value="FBOX"/>
    <property type="match status" value="1"/>
</dbReference>
<keyword evidence="4" id="KW-1185">Reference proteome</keyword>
<protein>
    <recommendedName>
        <fullName evidence="2">F-box domain-containing protein</fullName>
    </recommendedName>
</protein>
<feature type="domain" description="F-box" evidence="2">
    <location>
        <begin position="16"/>
        <end position="63"/>
    </location>
</feature>
<dbReference type="SMART" id="SM00256">
    <property type="entry name" value="FBOX"/>
    <property type="match status" value="1"/>
</dbReference>
<name>A0A5E8BWH3_9ASCO</name>
<feature type="region of interest" description="Disordered" evidence="1">
    <location>
        <begin position="439"/>
        <end position="471"/>
    </location>
</feature>
<dbReference type="PANTHER" id="PTHR12100">
    <property type="entry name" value="SEC10"/>
    <property type="match status" value="1"/>
</dbReference>
<evidence type="ECO:0000256" key="1">
    <source>
        <dbReference type="SAM" id="MobiDB-lite"/>
    </source>
</evidence>
<dbReference type="InterPro" id="IPR009976">
    <property type="entry name" value="Sec10-like"/>
</dbReference>
<dbReference type="RefSeq" id="XP_031855383.1">
    <property type="nucleotide sequence ID" value="XM_031999492.1"/>
</dbReference>
<dbReference type="PANTHER" id="PTHR12100:SF1">
    <property type="entry name" value="RECYCLIN-1"/>
    <property type="match status" value="1"/>
</dbReference>
<dbReference type="GO" id="GO:0006893">
    <property type="term" value="P:Golgi to plasma membrane transport"/>
    <property type="evidence" value="ECO:0007669"/>
    <property type="project" value="TreeGrafter"/>
</dbReference>
<evidence type="ECO:0000313" key="4">
    <source>
        <dbReference type="Proteomes" id="UP000398389"/>
    </source>
</evidence>
<dbReference type="Pfam" id="PF07393">
    <property type="entry name" value="Sec10_HB"/>
    <property type="match status" value="1"/>
</dbReference>
<gene>
    <name evidence="3" type="ORF">SAPINGB_P004777</name>
</gene>
<dbReference type="InterPro" id="IPR001810">
    <property type="entry name" value="F-box_dom"/>
</dbReference>
<dbReference type="InterPro" id="IPR048627">
    <property type="entry name" value="Sec10_HB"/>
</dbReference>
<evidence type="ECO:0000313" key="3">
    <source>
        <dbReference type="EMBL" id="VVT55866.1"/>
    </source>
</evidence>
<dbReference type="Pfam" id="PF12937">
    <property type="entry name" value="F-box-like"/>
    <property type="match status" value="1"/>
</dbReference>
<dbReference type="GeneID" id="43583592"/>
<evidence type="ECO:0000259" key="2">
    <source>
        <dbReference type="PROSITE" id="PS50181"/>
    </source>
</evidence>
<dbReference type="AlphaFoldDB" id="A0A5E8BWH3"/>
<reference evidence="3 4" key="1">
    <citation type="submission" date="2019-09" db="EMBL/GenBank/DDBJ databases">
        <authorList>
            <person name="Brejova B."/>
        </authorList>
    </citation>
    <scope>NUCLEOTIDE SEQUENCE [LARGE SCALE GENOMIC DNA]</scope>
</reference>
<organism evidence="3 4">
    <name type="scientific">Magnusiomyces paraingens</name>
    <dbReference type="NCBI Taxonomy" id="2606893"/>
    <lineage>
        <taxon>Eukaryota</taxon>
        <taxon>Fungi</taxon>
        <taxon>Dikarya</taxon>
        <taxon>Ascomycota</taxon>
        <taxon>Saccharomycotina</taxon>
        <taxon>Dipodascomycetes</taxon>
        <taxon>Dipodascales</taxon>
        <taxon>Dipodascaceae</taxon>
        <taxon>Magnusiomyces</taxon>
    </lineage>
</organism>
<dbReference type="SUPFAM" id="SSF81383">
    <property type="entry name" value="F-box domain"/>
    <property type="match status" value="1"/>
</dbReference>
<dbReference type="EMBL" id="CABVLU010000003">
    <property type="protein sequence ID" value="VVT55866.1"/>
    <property type="molecule type" value="Genomic_DNA"/>
</dbReference>
<proteinExistence type="predicted"/>
<dbReference type="OrthoDB" id="5554140at2759"/>
<dbReference type="GO" id="GO:0006887">
    <property type="term" value="P:exocytosis"/>
    <property type="evidence" value="ECO:0007669"/>
    <property type="project" value="TreeGrafter"/>
</dbReference>
<dbReference type="GO" id="GO:0000145">
    <property type="term" value="C:exocyst"/>
    <property type="evidence" value="ECO:0007669"/>
    <property type="project" value="TreeGrafter"/>
</dbReference>
<dbReference type="InterPro" id="IPR036047">
    <property type="entry name" value="F-box-like_dom_sf"/>
</dbReference>
<sequence>MVIPTLTPFKPISHPPGYLETLPKNIFNNVTSFLSVPDLCALAQTSRTLNRAVTSNEDIWITRLQNMGLWGAKKSNSLERLSVFQEEPNSISENDTEKAVDILSPLFAPIPGKAKDTYMKIYKVLRPLYNDIVQSGTHQEPLIFRLYRKTVDQASILAQLKIFSKSDPNDYEHYENLDKFNAVYEMFENAALAEFEVGYDQNDIDGKVKKYAHALVTLNGGDSCVQLFIQKNHIASDYITDSSLFVTSDTKKLDNKQLQSTFKLIADSLNNEAATIDKLFPPNIPVFLPLCESIIEDNISELFNFLISFFRKQDNINNYLEAVPFLYVHMMWFINELKPSQNSGLEFRTKLKQSFLDLYDFNIDTYLDLEYQEFSRYAAAETTKWNEEVTEHEIATETFLLSNVTKEKDKSDILSSFKRVLMMPVSVIPFGNNTNVPDNASRNFSSSSLGLSNSTTAGSSSPARPGTPSANRHLEATLFNNRPGTSGLPLPTTELDARAAVMNNKLEGINTLFSLELALNIMRHGRDSIERASKFISAGGATGEEAREKCEEIFVELVKTIGGTHVRDGFEKALDILNKYDAKTMRKVVVVSKDGDGNEVDGEDTQSAVEPLAIFAELVNIGDLIQQMIHVFFEEELAVPGYIDRLSFISPANREKKKFEKMLDSYVANGMNRGIDVLMEQIEYILLTEQKGSDFNPSLPVSTSSKFKSTATIDITPTKAALNVVSLLKTHVNLLAGSTEKSVIDVFQQEIAVRFFGSLSKHIKRQVISINGAVRLLSDLNLYYNFILSLNQRPVIPYFAALKEVGQMFLIDGKDTKALGQMLSDMSRFGGIFQPEEIYEFVQCREDWLRVRRSVEKVMYGFGLSDCNIS</sequence>
<accession>A0A5E8BWH3</accession>
<dbReference type="Proteomes" id="UP000398389">
    <property type="component" value="Unassembled WGS sequence"/>
</dbReference>